<dbReference type="GO" id="GO:0003677">
    <property type="term" value="F:DNA binding"/>
    <property type="evidence" value="ECO:0007669"/>
    <property type="project" value="InterPro"/>
</dbReference>
<name>E8N7I7_MICTS</name>
<evidence type="ECO:0000256" key="3">
    <source>
        <dbReference type="ARBA" id="ARBA00023082"/>
    </source>
</evidence>
<feature type="domain" description="RNA polymerase sigma-70 region 2" evidence="6">
    <location>
        <begin position="37"/>
        <end position="90"/>
    </location>
</feature>
<keyword evidence="3" id="KW-0731">Sigma factor</keyword>
<dbReference type="InterPro" id="IPR013324">
    <property type="entry name" value="RNA_pol_sigma_r3/r4-like"/>
</dbReference>
<dbReference type="AlphaFoldDB" id="E8N7I7"/>
<dbReference type="InterPro" id="IPR013325">
    <property type="entry name" value="RNA_pol_sigma_r2"/>
</dbReference>
<dbReference type="PANTHER" id="PTHR43133:SF25">
    <property type="entry name" value="RNA POLYMERASE SIGMA FACTOR RFAY-RELATED"/>
    <property type="match status" value="1"/>
</dbReference>
<evidence type="ECO:0000313" key="9">
    <source>
        <dbReference type="Proteomes" id="UP000008975"/>
    </source>
</evidence>
<reference key="2">
    <citation type="submission" date="2011-02" db="EMBL/GenBank/DDBJ databases">
        <title>Genome sequence of Microbacterium testaceum StLB037.</title>
        <authorList>
            <person name="Morohoshi T."/>
            <person name="Wang W.Z."/>
            <person name="Someya N."/>
            <person name="Ikeda T."/>
        </authorList>
    </citation>
    <scope>NUCLEOTIDE SEQUENCE</scope>
    <source>
        <strain>StLB037</strain>
    </source>
</reference>
<dbReference type="EMBL" id="AP012052">
    <property type="protein sequence ID" value="BAJ73020.1"/>
    <property type="molecule type" value="Genomic_DNA"/>
</dbReference>
<feature type="region of interest" description="Disordered" evidence="5">
    <location>
        <begin position="1"/>
        <end position="22"/>
    </location>
</feature>
<proteinExistence type="inferred from homology"/>
<evidence type="ECO:0000256" key="1">
    <source>
        <dbReference type="ARBA" id="ARBA00010641"/>
    </source>
</evidence>
<dbReference type="KEGG" id="mts:MTES_0056"/>
<dbReference type="STRING" id="979556.MTES_0056"/>
<dbReference type="Pfam" id="PF08281">
    <property type="entry name" value="Sigma70_r4_2"/>
    <property type="match status" value="1"/>
</dbReference>
<evidence type="ECO:0000256" key="5">
    <source>
        <dbReference type="SAM" id="MobiDB-lite"/>
    </source>
</evidence>
<comment type="similarity">
    <text evidence="1">Belongs to the sigma-70 factor family. ECF subfamily.</text>
</comment>
<evidence type="ECO:0000256" key="2">
    <source>
        <dbReference type="ARBA" id="ARBA00023015"/>
    </source>
</evidence>
<keyword evidence="4" id="KW-0804">Transcription</keyword>
<feature type="domain" description="RNA polymerase sigma factor 70 region 4 type 2" evidence="7">
    <location>
        <begin position="129"/>
        <end position="177"/>
    </location>
</feature>
<dbReference type="HOGENOM" id="CLU_047691_9_2_11"/>
<feature type="compositionally biased region" description="Basic and acidic residues" evidence="5">
    <location>
        <begin position="188"/>
        <end position="199"/>
    </location>
</feature>
<evidence type="ECO:0000313" key="8">
    <source>
        <dbReference type="EMBL" id="BAJ73020.1"/>
    </source>
</evidence>
<dbReference type="Gene3D" id="1.10.1740.10">
    <property type="match status" value="1"/>
</dbReference>
<dbReference type="RefSeq" id="WP_013583147.1">
    <property type="nucleotide sequence ID" value="NC_015125.1"/>
</dbReference>
<accession>E8N7I7</accession>
<sequence>MGEHQHLHGSVPVSRRPDARSEDWATRVAADNGADLLRYFARRHPDDADDLLSETLAVIWRRRDHLPTNPSDARMWSFGVARNVSHRHRRGLLGRRRLYDALASEADVTEAAPADPSAAAERRERETDVRRAIGRLRATDRELIMLVHWDGFTLVDAAALLGLNASTARTRYGRAKACFVVHLEEHRSAPRRDDAESHSTRRRYGPGVQDA</sequence>
<dbReference type="InterPro" id="IPR036388">
    <property type="entry name" value="WH-like_DNA-bd_sf"/>
</dbReference>
<dbReference type="InterPro" id="IPR039425">
    <property type="entry name" value="RNA_pol_sigma-70-like"/>
</dbReference>
<dbReference type="InterPro" id="IPR013249">
    <property type="entry name" value="RNA_pol_sigma70_r4_t2"/>
</dbReference>
<dbReference type="Pfam" id="PF04542">
    <property type="entry name" value="Sigma70_r2"/>
    <property type="match status" value="1"/>
</dbReference>
<keyword evidence="8" id="KW-0240">DNA-directed RNA polymerase</keyword>
<evidence type="ECO:0000256" key="4">
    <source>
        <dbReference type="ARBA" id="ARBA00023163"/>
    </source>
</evidence>
<dbReference type="InterPro" id="IPR007627">
    <property type="entry name" value="RNA_pol_sigma70_r2"/>
</dbReference>
<dbReference type="GO" id="GO:0000428">
    <property type="term" value="C:DNA-directed RNA polymerase complex"/>
    <property type="evidence" value="ECO:0007669"/>
    <property type="project" value="UniProtKB-KW"/>
</dbReference>
<dbReference type="eggNOG" id="COG1595">
    <property type="taxonomic scope" value="Bacteria"/>
</dbReference>
<reference evidence="8 9" key="1">
    <citation type="journal article" date="2011" name="J. Bacteriol.">
        <title>Genome sequence of Microbacterium testaceum StLB037, an N-acylhomoserine lactone-degrading bacterium isolated from potato leaves.</title>
        <authorList>
            <person name="Morohoshi T."/>
            <person name="Wang W.-Z."/>
            <person name="Someya N."/>
            <person name="Ikeda T."/>
        </authorList>
    </citation>
    <scope>NUCLEOTIDE SEQUENCE [LARGE SCALE GENOMIC DNA]</scope>
    <source>
        <strain evidence="8 9">StLB037</strain>
    </source>
</reference>
<keyword evidence="2" id="KW-0805">Transcription regulation</keyword>
<dbReference type="SUPFAM" id="SSF88946">
    <property type="entry name" value="Sigma2 domain of RNA polymerase sigma factors"/>
    <property type="match status" value="1"/>
</dbReference>
<dbReference type="PANTHER" id="PTHR43133">
    <property type="entry name" value="RNA POLYMERASE ECF-TYPE SIGMA FACTO"/>
    <property type="match status" value="1"/>
</dbReference>
<dbReference type="Proteomes" id="UP000008975">
    <property type="component" value="Chromosome"/>
</dbReference>
<dbReference type="OrthoDB" id="3747638at2"/>
<organism evidence="8 9">
    <name type="scientific">Microbacterium testaceum (strain StLB037)</name>
    <dbReference type="NCBI Taxonomy" id="979556"/>
    <lineage>
        <taxon>Bacteria</taxon>
        <taxon>Bacillati</taxon>
        <taxon>Actinomycetota</taxon>
        <taxon>Actinomycetes</taxon>
        <taxon>Micrococcales</taxon>
        <taxon>Microbacteriaceae</taxon>
        <taxon>Microbacterium</taxon>
    </lineage>
</organism>
<dbReference type="GO" id="GO:0006352">
    <property type="term" value="P:DNA-templated transcription initiation"/>
    <property type="evidence" value="ECO:0007669"/>
    <property type="project" value="InterPro"/>
</dbReference>
<dbReference type="Gene3D" id="1.10.10.10">
    <property type="entry name" value="Winged helix-like DNA-binding domain superfamily/Winged helix DNA-binding domain"/>
    <property type="match status" value="1"/>
</dbReference>
<dbReference type="GO" id="GO:0016987">
    <property type="term" value="F:sigma factor activity"/>
    <property type="evidence" value="ECO:0007669"/>
    <property type="project" value="UniProtKB-KW"/>
</dbReference>
<feature type="region of interest" description="Disordered" evidence="5">
    <location>
        <begin position="188"/>
        <end position="211"/>
    </location>
</feature>
<protein>
    <submittedName>
        <fullName evidence="8">DNA-directed RNA polymerase specialized sigma subunit, sigma24 homolog</fullName>
    </submittedName>
</protein>
<evidence type="ECO:0000259" key="6">
    <source>
        <dbReference type="Pfam" id="PF04542"/>
    </source>
</evidence>
<dbReference type="InterPro" id="IPR014284">
    <property type="entry name" value="RNA_pol_sigma-70_dom"/>
</dbReference>
<evidence type="ECO:0000259" key="7">
    <source>
        <dbReference type="Pfam" id="PF08281"/>
    </source>
</evidence>
<gene>
    <name evidence="8" type="ordered locus">MTES_0056</name>
</gene>
<dbReference type="SUPFAM" id="SSF88659">
    <property type="entry name" value="Sigma3 and sigma4 domains of RNA polymerase sigma factors"/>
    <property type="match status" value="1"/>
</dbReference>
<dbReference type="NCBIfam" id="TIGR02937">
    <property type="entry name" value="sigma70-ECF"/>
    <property type="match status" value="1"/>
</dbReference>